<dbReference type="EMBL" id="AFRZ01000001">
    <property type="protein sequence ID" value="EHP29237.1"/>
    <property type="molecule type" value="Genomic_DNA"/>
</dbReference>
<dbReference type="PATRIC" id="fig|929558.5.peg.709"/>
<sequence length="164" mass="18093">MVKVYVAIIAVLVFVGCGPDNNPNVKSSMYQSVNPQEATLLQSGKDKGSCGRCGMDLVMFYKTSHAAEHDGKHFQYCSIHCLEDHLGEGVTLKNPKVVDVDSLKFINVGDAHYVVGSKKRGTMTRVSKYAFSDESMAKKFQAMFGGEVMNFTKALEVAKEDFKH</sequence>
<dbReference type="SUPFAM" id="SSF160387">
    <property type="entry name" value="NosL/MerB-like"/>
    <property type="match status" value="1"/>
</dbReference>
<dbReference type="PANTHER" id="PTHR41247">
    <property type="entry name" value="HTH-TYPE TRANSCRIPTIONAL REPRESSOR YCNK"/>
    <property type="match status" value="1"/>
</dbReference>
<accession>H1FWJ6</accession>
<dbReference type="HOGENOM" id="CLU_1668488_0_0_7"/>
<dbReference type="eggNOG" id="COG4314">
    <property type="taxonomic scope" value="Bacteria"/>
</dbReference>
<evidence type="ECO:0008006" key="3">
    <source>
        <dbReference type="Google" id="ProtNLM"/>
    </source>
</evidence>
<evidence type="ECO:0000313" key="2">
    <source>
        <dbReference type="Proteomes" id="UP000006431"/>
    </source>
</evidence>
<keyword evidence="2" id="KW-1185">Reference proteome</keyword>
<reference evidence="1 2" key="1">
    <citation type="journal article" date="2012" name="Proc. Natl. Acad. Sci. U.S.A.">
        <title>Genome and physiology of a model Epsilonproteobacterium responsible for sulfide detoxification in marine oxygen depletion zones.</title>
        <authorList>
            <person name="Grote J."/>
            <person name="Schott T."/>
            <person name="Bruckner C.G."/>
            <person name="Glockner F.O."/>
            <person name="Jost G."/>
            <person name="Teeling H."/>
            <person name="Labrenz M."/>
            <person name="Jurgens K."/>
        </authorList>
    </citation>
    <scope>NUCLEOTIDE SEQUENCE [LARGE SCALE GENOMIC DNA]</scope>
    <source>
        <strain evidence="1 2">GD1</strain>
    </source>
</reference>
<name>B6BMI3_SULGG</name>
<dbReference type="RefSeq" id="WP_008339138.1">
    <property type="nucleotide sequence ID" value="NZ_AFRZ01000001.1"/>
</dbReference>
<dbReference type="Pfam" id="PF05573">
    <property type="entry name" value="NosL"/>
    <property type="match status" value="1"/>
</dbReference>
<proteinExistence type="predicted"/>
<protein>
    <recommendedName>
        <fullName evidence="3">NosL family protein</fullName>
    </recommendedName>
</protein>
<evidence type="ECO:0000313" key="1">
    <source>
        <dbReference type="EMBL" id="EHP29237.1"/>
    </source>
</evidence>
<dbReference type="Gene3D" id="3.30.70.2050">
    <property type="match status" value="1"/>
</dbReference>
<comment type="caution">
    <text evidence="1">The sequence shown here is derived from an EMBL/GenBank/DDBJ whole genome shotgun (WGS) entry which is preliminary data.</text>
</comment>
<dbReference type="AlphaFoldDB" id="B6BMI3"/>
<dbReference type="InterPro" id="IPR008719">
    <property type="entry name" value="N2O_reductase_NosL"/>
</dbReference>
<dbReference type="Proteomes" id="UP000006431">
    <property type="component" value="Unassembled WGS sequence"/>
</dbReference>
<dbReference type="OrthoDB" id="982633at2"/>
<gene>
    <name evidence="1" type="ORF">SMGD1_0710</name>
</gene>
<accession>B6BMI3</accession>
<dbReference type="STRING" id="929558.SMGD1_0710"/>
<dbReference type="PANTHER" id="PTHR41247:SF1">
    <property type="entry name" value="HTH-TYPE TRANSCRIPTIONAL REPRESSOR YCNK"/>
    <property type="match status" value="1"/>
</dbReference>
<dbReference type="PROSITE" id="PS51257">
    <property type="entry name" value="PROKAR_LIPOPROTEIN"/>
    <property type="match status" value="1"/>
</dbReference>
<organism evidence="1 2">
    <name type="scientific">Sulfurimonas gotlandica (strain DSM 19862 / JCM 16533 / GD1)</name>
    <dbReference type="NCBI Taxonomy" id="929558"/>
    <lineage>
        <taxon>Bacteria</taxon>
        <taxon>Pseudomonadati</taxon>
        <taxon>Campylobacterota</taxon>
        <taxon>Epsilonproteobacteria</taxon>
        <taxon>Campylobacterales</taxon>
        <taxon>Sulfurimonadaceae</taxon>
        <taxon>Sulfurimonas</taxon>
    </lineage>
</organism>